<protein>
    <recommendedName>
        <fullName evidence="2">Arf-GAP domain-containing protein</fullName>
    </recommendedName>
</protein>
<dbReference type="InterPro" id="IPR038508">
    <property type="entry name" value="ArfGAP_dom_sf"/>
</dbReference>
<dbReference type="PRINTS" id="PR00405">
    <property type="entry name" value="REVINTRACTNG"/>
</dbReference>
<evidence type="ECO:0000256" key="1">
    <source>
        <dbReference type="PROSITE-ProRule" id="PRU00288"/>
    </source>
</evidence>
<dbReference type="SUPFAM" id="SSF57863">
    <property type="entry name" value="ArfGap/RecO-like zinc finger"/>
    <property type="match status" value="1"/>
</dbReference>
<gene>
    <name evidence="3" type="ORF">IMG5_154750</name>
</gene>
<evidence type="ECO:0000313" key="4">
    <source>
        <dbReference type="Proteomes" id="UP000008983"/>
    </source>
</evidence>
<dbReference type="Gene3D" id="1.10.220.150">
    <property type="entry name" value="Arf GTPase activating protein"/>
    <property type="match status" value="1"/>
</dbReference>
<accession>G0QZ69</accession>
<sequence>MSMAGDLIDQQKQDKIFQRILKREGNQNCADCGVKSPNWVSLDFGVFVCMECSGKEKKKKEKTK</sequence>
<name>G0QZ69_ICHMU</name>
<dbReference type="PANTHER" id="PTHR46419:SF2">
    <property type="entry name" value="ADP-RIBOSYLATION FACTOR GTPASE-ACTIVATING PROTEIN AGD5"/>
    <property type="match status" value="1"/>
</dbReference>
<keyword evidence="1" id="KW-0479">Metal-binding</keyword>
<dbReference type="InterPro" id="IPR001164">
    <property type="entry name" value="ArfGAP_dom"/>
</dbReference>
<dbReference type="OrthoDB" id="312818at2759"/>
<proteinExistence type="predicted"/>
<dbReference type="AlphaFoldDB" id="G0QZ69"/>
<dbReference type="RefSeq" id="XP_004030728.1">
    <property type="nucleotide sequence ID" value="XM_004030680.1"/>
</dbReference>
<dbReference type="STRING" id="857967.G0QZ69"/>
<organism evidence="3 4">
    <name type="scientific">Ichthyophthirius multifiliis</name>
    <name type="common">White spot disease agent</name>
    <name type="synonym">Ich</name>
    <dbReference type="NCBI Taxonomy" id="5932"/>
    <lineage>
        <taxon>Eukaryota</taxon>
        <taxon>Sar</taxon>
        <taxon>Alveolata</taxon>
        <taxon>Ciliophora</taxon>
        <taxon>Intramacronucleata</taxon>
        <taxon>Oligohymenophorea</taxon>
        <taxon>Hymenostomatida</taxon>
        <taxon>Ophryoglenina</taxon>
        <taxon>Ichthyophthirius</taxon>
    </lineage>
</organism>
<keyword evidence="1" id="KW-0863">Zinc-finger</keyword>
<dbReference type="GO" id="GO:0008270">
    <property type="term" value="F:zinc ion binding"/>
    <property type="evidence" value="ECO:0007669"/>
    <property type="project" value="UniProtKB-KW"/>
</dbReference>
<dbReference type="GeneID" id="14905597"/>
<dbReference type="GO" id="GO:0005096">
    <property type="term" value="F:GTPase activator activity"/>
    <property type="evidence" value="ECO:0007669"/>
    <property type="project" value="InterPro"/>
</dbReference>
<dbReference type="PROSITE" id="PS50115">
    <property type="entry name" value="ARFGAP"/>
    <property type="match status" value="1"/>
</dbReference>
<dbReference type="InterPro" id="IPR044520">
    <property type="entry name" value="ARF_GAP_AGD5/15"/>
</dbReference>
<dbReference type="InterPro" id="IPR037278">
    <property type="entry name" value="ARFGAP/RecO"/>
</dbReference>
<reference evidence="3 4" key="1">
    <citation type="submission" date="2011-07" db="EMBL/GenBank/DDBJ databases">
        <authorList>
            <person name="Coyne R."/>
            <person name="Brami D."/>
            <person name="Johnson J."/>
            <person name="Hostetler J."/>
            <person name="Hannick L."/>
            <person name="Clark T."/>
            <person name="Cassidy-Hanley D."/>
            <person name="Inman J."/>
        </authorList>
    </citation>
    <scope>NUCLEOTIDE SEQUENCE [LARGE SCALE GENOMIC DNA]</scope>
    <source>
        <strain evidence="3 4">G5</strain>
    </source>
</reference>
<dbReference type="PANTHER" id="PTHR46419">
    <property type="entry name" value="ADP-RIBOSYLATION FACTOR GTPASE-ACTIVATING PROTEIN AGD5"/>
    <property type="match status" value="1"/>
</dbReference>
<feature type="domain" description="Arf-GAP" evidence="2">
    <location>
        <begin position="14"/>
        <end position="64"/>
    </location>
</feature>
<dbReference type="Pfam" id="PF01412">
    <property type="entry name" value="ArfGap"/>
    <property type="match status" value="1"/>
</dbReference>
<dbReference type="EMBL" id="GL984139">
    <property type="protein sequence ID" value="EGR29492.1"/>
    <property type="molecule type" value="Genomic_DNA"/>
</dbReference>
<evidence type="ECO:0000259" key="2">
    <source>
        <dbReference type="PROSITE" id="PS50115"/>
    </source>
</evidence>
<evidence type="ECO:0000313" key="3">
    <source>
        <dbReference type="EMBL" id="EGR29492.1"/>
    </source>
</evidence>
<dbReference type="Proteomes" id="UP000008983">
    <property type="component" value="Unassembled WGS sequence"/>
</dbReference>
<dbReference type="InParanoid" id="G0QZ69"/>
<keyword evidence="1" id="KW-0862">Zinc</keyword>
<keyword evidence="4" id="KW-1185">Reference proteome</keyword>